<dbReference type="EMBL" id="BMAW01091307">
    <property type="protein sequence ID" value="GFS48989.1"/>
    <property type="molecule type" value="Genomic_DNA"/>
</dbReference>
<proteinExistence type="predicted"/>
<sequence length="88" mass="10154">MWPEAKSGPELRPFININFRLRVPRTLGLASTNGRSSREFIPRTIIPPCLRRSLTFCALFGSFLVFGLEMARKVSHYKNVMATLWREV</sequence>
<name>A0A8X6MFZ8_NEPPI</name>
<evidence type="ECO:0000313" key="2">
    <source>
        <dbReference type="Proteomes" id="UP000887013"/>
    </source>
</evidence>
<dbReference type="AlphaFoldDB" id="A0A8X6MFZ8"/>
<accession>A0A8X6MFZ8</accession>
<keyword evidence="2" id="KW-1185">Reference proteome</keyword>
<reference evidence="1" key="1">
    <citation type="submission" date="2020-08" db="EMBL/GenBank/DDBJ databases">
        <title>Multicomponent nature underlies the extraordinary mechanical properties of spider dragline silk.</title>
        <authorList>
            <person name="Kono N."/>
            <person name="Nakamura H."/>
            <person name="Mori M."/>
            <person name="Yoshida Y."/>
            <person name="Ohtoshi R."/>
            <person name="Malay A.D."/>
            <person name="Moran D.A.P."/>
            <person name="Tomita M."/>
            <person name="Numata K."/>
            <person name="Arakawa K."/>
        </authorList>
    </citation>
    <scope>NUCLEOTIDE SEQUENCE</scope>
</reference>
<evidence type="ECO:0000313" key="1">
    <source>
        <dbReference type="EMBL" id="GFS48989.1"/>
    </source>
</evidence>
<dbReference type="Proteomes" id="UP000887013">
    <property type="component" value="Unassembled WGS sequence"/>
</dbReference>
<comment type="caution">
    <text evidence="1">The sequence shown here is derived from an EMBL/GenBank/DDBJ whole genome shotgun (WGS) entry which is preliminary data.</text>
</comment>
<gene>
    <name evidence="1" type="ORF">NPIL_240171</name>
</gene>
<organism evidence="1 2">
    <name type="scientific">Nephila pilipes</name>
    <name type="common">Giant wood spider</name>
    <name type="synonym">Nephila maculata</name>
    <dbReference type="NCBI Taxonomy" id="299642"/>
    <lineage>
        <taxon>Eukaryota</taxon>
        <taxon>Metazoa</taxon>
        <taxon>Ecdysozoa</taxon>
        <taxon>Arthropoda</taxon>
        <taxon>Chelicerata</taxon>
        <taxon>Arachnida</taxon>
        <taxon>Araneae</taxon>
        <taxon>Araneomorphae</taxon>
        <taxon>Entelegynae</taxon>
        <taxon>Araneoidea</taxon>
        <taxon>Nephilidae</taxon>
        <taxon>Nephila</taxon>
    </lineage>
</organism>
<protein>
    <submittedName>
        <fullName evidence="1">Uncharacterized protein</fullName>
    </submittedName>
</protein>